<feature type="domain" description="RNA-polymerase II-associated protein 3-like C-terminal" evidence="3">
    <location>
        <begin position="536"/>
        <end position="644"/>
    </location>
</feature>
<feature type="compositionally biased region" description="Low complexity" evidence="2">
    <location>
        <begin position="426"/>
        <end position="445"/>
    </location>
</feature>
<dbReference type="Pfam" id="PF00515">
    <property type="entry name" value="TPR_1"/>
    <property type="match status" value="1"/>
</dbReference>
<gene>
    <name evidence="4" type="ORF">HYH03_012015</name>
</gene>
<dbReference type="PANTHER" id="PTHR47329:SF1">
    <property type="entry name" value="OS05G0129900 PROTEIN"/>
    <property type="match status" value="1"/>
</dbReference>
<accession>A0A836BVZ5</accession>
<dbReference type="PANTHER" id="PTHR47329">
    <property type="entry name" value="OS05G0129900 PROTEIN"/>
    <property type="match status" value="1"/>
</dbReference>
<dbReference type="AlphaFoldDB" id="A0A836BVZ5"/>
<feature type="compositionally biased region" description="Polar residues" evidence="2">
    <location>
        <begin position="91"/>
        <end position="100"/>
    </location>
</feature>
<feature type="compositionally biased region" description="Low complexity" evidence="2">
    <location>
        <begin position="461"/>
        <end position="477"/>
    </location>
</feature>
<dbReference type="Pfam" id="PF13877">
    <property type="entry name" value="RPAP3_C"/>
    <property type="match status" value="1"/>
</dbReference>
<reference evidence="4" key="1">
    <citation type="journal article" date="2020" name="bioRxiv">
        <title>Comparative genomics of Chlamydomonas.</title>
        <authorList>
            <person name="Craig R.J."/>
            <person name="Hasan A.R."/>
            <person name="Ness R.W."/>
            <person name="Keightley P.D."/>
        </authorList>
    </citation>
    <scope>NUCLEOTIDE SEQUENCE</scope>
    <source>
        <strain evidence="4">CCAP 11/70</strain>
    </source>
</reference>
<sequence length="687" mass="68764">MAGVQFQIRQNAMEMQEYVKDLFEWQHSIKKKEKARAADPSAPAGVPAPRGRATGSVAAAPAELMKPALGPASTSGPPKALAGPSGRSGPSAVNASTQPSNAAAHTYTAYSKWDKFDVDAALESDEESSNVEDRVREQPTASAGASVGAATGQGRDPVIPPAPPATATPPSAASPAPERSGIQLTAQDPSTSGEDLLKPVSTTRLAPRPAPAAESAPGPTPSTSQPAPLPPIRNAQPTTPDAWRTRGNDLFKAGEYDSAYECYSRSLEMQPTCLAYANRAMALLKLSRWQEAADDCTAALALDPAYVKALQRRAAAHRSLGQAEAAARDWEAALRLEPENKATAADRDAAVEGLLRAAKLAAPAKRTAVPVTWAGPALVPATAARPAAAQAVAVGSVQAAGQAEAVRGRGAGDLAGGEAGPGTAAGVGAEEEQAPAQAGEATAGARPGRRLVVEEEKEAEAGAASGGAQEHGPSGLTAAAQAPPLAVADRAAAGGTASTSVPAAAGTPAAAAGAAAAAVAAAAAAAAAAAVSRGVPRTSVEFEAAWRSHSGDASRQAAYVAAIPPATLPTVFKNSLTAPVLSAILRCLLARLTAPPQQPAGAADGSGGSGSGSVTAAAAVATLEGMAKVARFDLMAMSVPSRERGELKAAWAEAEAALKRRGEADSTGGEAAGALSTLAALRPKYRM</sequence>
<name>A0A836BVZ5_9CHLO</name>
<evidence type="ECO:0000259" key="3">
    <source>
        <dbReference type="Pfam" id="PF13877"/>
    </source>
</evidence>
<feature type="compositionally biased region" description="Gly residues" evidence="2">
    <location>
        <begin position="411"/>
        <end position="425"/>
    </location>
</feature>
<proteinExistence type="predicted"/>
<evidence type="ECO:0000313" key="4">
    <source>
        <dbReference type="EMBL" id="KAG2489564.1"/>
    </source>
</evidence>
<keyword evidence="5" id="KW-1185">Reference proteome</keyword>
<dbReference type="Proteomes" id="UP000612055">
    <property type="component" value="Unassembled WGS sequence"/>
</dbReference>
<dbReference type="Gene3D" id="1.25.40.10">
    <property type="entry name" value="Tetratricopeptide repeat domain"/>
    <property type="match status" value="1"/>
</dbReference>
<feature type="compositionally biased region" description="Low complexity" evidence="2">
    <location>
        <begin position="201"/>
        <end position="224"/>
    </location>
</feature>
<protein>
    <recommendedName>
        <fullName evidence="3">RNA-polymerase II-associated protein 3-like C-terminal domain-containing protein</fullName>
    </recommendedName>
</protein>
<feature type="region of interest" description="Disordered" evidence="2">
    <location>
        <begin position="121"/>
        <end position="246"/>
    </location>
</feature>
<feature type="compositionally biased region" description="Low complexity" evidence="2">
    <location>
        <begin position="140"/>
        <end position="154"/>
    </location>
</feature>
<feature type="compositionally biased region" description="Pro residues" evidence="2">
    <location>
        <begin position="158"/>
        <end position="167"/>
    </location>
</feature>
<keyword evidence="1" id="KW-0802">TPR repeat</keyword>
<feature type="repeat" description="TPR" evidence="1">
    <location>
        <begin position="240"/>
        <end position="273"/>
    </location>
</feature>
<dbReference type="EMBL" id="JAEHOE010000072">
    <property type="protein sequence ID" value="KAG2489564.1"/>
    <property type="molecule type" value="Genomic_DNA"/>
</dbReference>
<feature type="compositionally biased region" description="Acidic residues" evidence="2">
    <location>
        <begin position="121"/>
        <end position="130"/>
    </location>
</feature>
<feature type="compositionally biased region" description="Low complexity" evidence="2">
    <location>
        <begin position="168"/>
        <end position="177"/>
    </location>
</feature>
<comment type="caution">
    <text evidence="4">The sequence shown here is derived from an EMBL/GenBank/DDBJ whole genome shotgun (WGS) entry which is preliminary data.</text>
</comment>
<dbReference type="PROSITE" id="PS50005">
    <property type="entry name" value="TPR"/>
    <property type="match status" value="2"/>
</dbReference>
<dbReference type="OrthoDB" id="629492at2759"/>
<dbReference type="SMART" id="SM00028">
    <property type="entry name" value="TPR"/>
    <property type="match status" value="3"/>
</dbReference>
<dbReference type="SUPFAM" id="SSF48452">
    <property type="entry name" value="TPR-like"/>
    <property type="match status" value="1"/>
</dbReference>
<dbReference type="InterPro" id="IPR025986">
    <property type="entry name" value="RPAP3-like_C"/>
</dbReference>
<organism evidence="4 5">
    <name type="scientific">Edaphochlamys debaryana</name>
    <dbReference type="NCBI Taxonomy" id="47281"/>
    <lineage>
        <taxon>Eukaryota</taxon>
        <taxon>Viridiplantae</taxon>
        <taxon>Chlorophyta</taxon>
        <taxon>core chlorophytes</taxon>
        <taxon>Chlorophyceae</taxon>
        <taxon>CS clade</taxon>
        <taxon>Chlamydomonadales</taxon>
        <taxon>Chlamydomonadales incertae sedis</taxon>
        <taxon>Edaphochlamys</taxon>
    </lineage>
</organism>
<evidence type="ECO:0000256" key="2">
    <source>
        <dbReference type="SAM" id="MobiDB-lite"/>
    </source>
</evidence>
<feature type="compositionally biased region" description="Polar residues" evidence="2">
    <location>
        <begin position="182"/>
        <end position="193"/>
    </location>
</feature>
<evidence type="ECO:0000313" key="5">
    <source>
        <dbReference type="Proteomes" id="UP000612055"/>
    </source>
</evidence>
<feature type="repeat" description="TPR" evidence="1">
    <location>
        <begin position="307"/>
        <end position="340"/>
    </location>
</feature>
<evidence type="ECO:0000256" key="1">
    <source>
        <dbReference type="PROSITE-ProRule" id="PRU00339"/>
    </source>
</evidence>
<dbReference type="InterPro" id="IPR019734">
    <property type="entry name" value="TPR_rpt"/>
</dbReference>
<dbReference type="InterPro" id="IPR011990">
    <property type="entry name" value="TPR-like_helical_dom_sf"/>
</dbReference>
<feature type="compositionally biased region" description="Low complexity" evidence="2">
    <location>
        <begin position="40"/>
        <end position="53"/>
    </location>
</feature>
<feature type="region of interest" description="Disordered" evidence="2">
    <location>
        <begin position="30"/>
        <end position="100"/>
    </location>
</feature>
<feature type="region of interest" description="Disordered" evidence="2">
    <location>
        <begin position="411"/>
        <end position="477"/>
    </location>
</feature>